<dbReference type="Gene3D" id="1.10.150.170">
    <property type="entry name" value="Putative methyltransferase TM0872, insert domain"/>
    <property type="match status" value="1"/>
</dbReference>
<dbReference type="Pfam" id="PF01795">
    <property type="entry name" value="Methyltransf_5"/>
    <property type="match status" value="1"/>
</dbReference>
<keyword evidence="6 7" id="KW-0949">S-adenosyl-L-methionine</keyword>
<feature type="binding site" evidence="7">
    <location>
        <position position="61"/>
    </location>
    <ligand>
        <name>S-adenosyl-L-methionine</name>
        <dbReference type="ChEBI" id="CHEBI:59789"/>
    </ligand>
</feature>
<dbReference type="SUPFAM" id="SSF53335">
    <property type="entry name" value="S-adenosyl-L-methionine-dependent methyltransferases"/>
    <property type="match status" value="1"/>
</dbReference>
<organism evidence="9 10">
    <name type="scientific">Stackebrandtia endophytica</name>
    <dbReference type="NCBI Taxonomy" id="1496996"/>
    <lineage>
        <taxon>Bacteria</taxon>
        <taxon>Bacillati</taxon>
        <taxon>Actinomycetota</taxon>
        <taxon>Actinomycetes</taxon>
        <taxon>Glycomycetales</taxon>
        <taxon>Glycomycetaceae</taxon>
        <taxon>Stackebrandtia</taxon>
    </lineage>
</organism>
<evidence type="ECO:0000256" key="2">
    <source>
        <dbReference type="ARBA" id="ARBA00022490"/>
    </source>
</evidence>
<name>A0A543B3M2_9ACTN</name>
<dbReference type="InParanoid" id="A0A543B3M2"/>
<dbReference type="SUPFAM" id="SSF81799">
    <property type="entry name" value="Putative methyltransferase TM0872, insert domain"/>
    <property type="match status" value="1"/>
</dbReference>
<evidence type="ECO:0000256" key="6">
    <source>
        <dbReference type="ARBA" id="ARBA00022691"/>
    </source>
</evidence>
<feature type="binding site" evidence="7">
    <location>
        <position position="88"/>
    </location>
    <ligand>
        <name>S-adenosyl-L-methionine</name>
        <dbReference type="ChEBI" id="CHEBI:59789"/>
    </ligand>
</feature>
<comment type="caution">
    <text evidence="9">The sequence shown here is derived from an EMBL/GenBank/DDBJ whole genome shotgun (WGS) entry which is preliminary data.</text>
</comment>
<evidence type="ECO:0000256" key="7">
    <source>
        <dbReference type="HAMAP-Rule" id="MF_01007"/>
    </source>
</evidence>
<dbReference type="InterPro" id="IPR029063">
    <property type="entry name" value="SAM-dependent_MTases_sf"/>
</dbReference>
<evidence type="ECO:0000256" key="1">
    <source>
        <dbReference type="ARBA" id="ARBA00010396"/>
    </source>
</evidence>
<comment type="similarity">
    <text evidence="1 7">Belongs to the methyltransferase superfamily. RsmH family.</text>
</comment>
<evidence type="ECO:0000256" key="5">
    <source>
        <dbReference type="ARBA" id="ARBA00022679"/>
    </source>
</evidence>
<feature type="binding site" evidence="7">
    <location>
        <position position="109"/>
    </location>
    <ligand>
        <name>S-adenosyl-L-methionine</name>
        <dbReference type="ChEBI" id="CHEBI:59789"/>
    </ligand>
</feature>
<feature type="binding site" evidence="7">
    <location>
        <begin position="42"/>
        <end position="44"/>
    </location>
    <ligand>
        <name>S-adenosyl-L-methionine</name>
        <dbReference type="ChEBI" id="CHEBI:59789"/>
    </ligand>
</feature>
<dbReference type="PANTHER" id="PTHR11265">
    <property type="entry name" value="S-ADENOSYL-METHYLTRANSFERASE MRAW"/>
    <property type="match status" value="1"/>
</dbReference>
<accession>A0A543B3M2</accession>
<comment type="function">
    <text evidence="7">Specifically methylates the N4 position of cytidine in position 1402 (C1402) of 16S rRNA.</text>
</comment>
<dbReference type="GO" id="GO:0070475">
    <property type="term" value="P:rRNA base methylation"/>
    <property type="evidence" value="ECO:0007669"/>
    <property type="project" value="UniProtKB-UniRule"/>
</dbReference>
<evidence type="ECO:0000313" key="9">
    <source>
        <dbReference type="EMBL" id="TQL79393.1"/>
    </source>
</evidence>
<dbReference type="PIRSF" id="PIRSF004486">
    <property type="entry name" value="MraW"/>
    <property type="match status" value="1"/>
</dbReference>
<evidence type="ECO:0000256" key="3">
    <source>
        <dbReference type="ARBA" id="ARBA00022552"/>
    </source>
</evidence>
<dbReference type="Proteomes" id="UP000317043">
    <property type="component" value="Unassembled WGS sequence"/>
</dbReference>
<evidence type="ECO:0000256" key="8">
    <source>
        <dbReference type="SAM" id="MobiDB-lite"/>
    </source>
</evidence>
<dbReference type="GO" id="GO:0071424">
    <property type="term" value="F:rRNA (cytosine-N4-)-methyltransferase activity"/>
    <property type="evidence" value="ECO:0007669"/>
    <property type="project" value="UniProtKB-UniRule"/>
</dbReference>
<evidence type="ECO:0000313" key="10">
    <source>
        <dbReference type="Proteomes" id="UP000317043"/>
    </source>
</evidence>
<protein>
    <recommendedName>
        <fullName evidence="7">Ribosomal RNA small subunit methyltransferase H</fullName>
        <ecNumber evidence="7">2.1.1.199</ecNumber>
    </recommendedName>
    <alternativeName>
        <fullName evidence="7">16S rRNA m(4)C1402 methyltransferase</fullName>
    </alternativeName>
    <alternativeName>
        <fullName evidence="7">rRNA (cytosine-N(4)-)-methyltransferase RsmH</fullName>
    </alternativeName>
</protein>
<keyword evidence="3 7" id="KW-0698">rRNA processing</keyword>
<dbReference type="HAMAP" id="MF_01007">
    <property type="entry name" value="16SrRNA_methyltr_H"/>
    <property type="match status" value="1"/>
</dbReference>
<dbReference type="RefSeq" id="WP_142044663.1">
    <property type="nucleotide sequence ID" value="NZ_JBHTGS010000002.1"/>
</dbReference>
<keyword evidence="2 7" id="KW-0963">Cytoplasm</keyword>
<reference evidence="9 10" key="1">
    <citation type="submission" date="2019-06" db="EMBL/GenBank/DDBJ databases">
        <title>Sequencing the genomes of 1000 actinobacteria strains.</title>
        <authorList>
            <person name="Klenk H.-P."/>
        </authorList>
    </citation>
    <scope>NUCLEOTIDE SEQUENCE [LARGE SCALE GENOMIC DNA]</scope>
    <source>
        <strain evidence="9 10">DSM 45928</strain>
    </source>
</reference>
<dbReference type="PANTHER" id="PTHR11265:SF0">
    <property type="entry name" value="12S RRNA N4-METHYLCYTIDINE METHYLTRANSFERASE"/>
    <property type="match status" value="1"/>
</dbReference>
<keyword evidence="5 7" id="KW-0808">Transferase</keyword>
<dbReference type="InterPro" id="IPR023397">
    <property type="entry name" value="SAM-dep_MeTrfase_MraW_recog"/>
</dbReference>
<dbReference type="FunCoup" id="A0A543B3M2">
    <property type="interactions" value="272"/>
</dbReference>
<dbReference type="Gene3D" id="3.40.50.150">
    <property type="entry name" value="Vaccinia Virus protein VP39"/>
    <property type="match status" value="1"/>
</dbReference>
<gene>
    <name evidence="7" type="primary">rsmH</name>
    <name evidence="9" type="ORF">FB566_4995</name>
</gene>
<proteinExistence type="inferred from homology"/>
<feature type="compositionally biased region" description="Basic and acidic residues" evidence="8">
    <location>
        <begin position="321"/>
        <end position="342"/>
    </location>
</feature>
<dbReference type="EMBL" id="VFOW01000001">
    <property type="protein sequence ID" value="TQL79393.1"/>
    <property type="molecule type" value="Genomic_DNA"/>
</dbReference>
<keyword evidence="10" id="KW-1185">Reference proteome</keyword>
<dbReference type="InterPro" id="IPR002903">
    <property type="entry name" value="RsmH"/>
</dbReference>
<dbReference type="FunFam" id="1.10.150.170:FF:000001">
    <property type="entry name" value="Ribosomal RNA small subunit methyltransferase H"/>
    <property type="match status" value="1"/>
</dbReference>
<dbReference type="NCBIfam" id="TIGR00006">
    <property type="entry name" value="16S rRNA (cytosine(1402)-N(4))-methyltransferase RsmH"/>
    <property type="match status" value="1"/>
</dbReference>
<dbReference type="OrthoDB" id="9806637at2"/>
<feature type="binding site" evidence="7">
    <location>
        <position position="116"/>
    </location>
    <ligand>
        <name>S-adenosyl-L-methionine</name>
        <dbReference type="ChEBI" id="CHEBI:59789"/>
    </ligand>
</feature>
<dbReference type="AlphaFoldDB" id="A0A543B3M2"/>
<evidence type="ECO:0000256" key="4">
    <source>
        <dbReference type="ARBA" id="ARBA00022603"/>
    </source>
</evidence>
<dbReference type="GO" id="GO:0005737">
    <property type="term" value="C:cytoplasm"/>
    <property type="evidence" value="ECO:0007669"/>
    <property type="project" value="UniProtKB-SubCell"/>
</dbReference>
<comment type="subcellular location">
    <subcellularLocation>
        <location evidence="7">Cytoplasm</location>
    </subcellularLocation>
</comment>
<sequence>MTQYGVPSEAHIPVFRDRVCELLAPALSHDGAICVDATLGAGGHSEALLSQHPQLTVLGVDRDTDALDLASKRLDRFGDRFVPVHAVYDQVEQVLADRDIPAIDGILFDLGVSSMQLDVADRGFAYAQDAPLDMRMDQTTGRTAEEIVNEYDERELSRILKIYGEERFASRIAKAIVKQRKTSPISSSGQLVDLVRNAVPAAARRRGGNPAKRTFQALRIEVNAELEVLRRAIPAALDALASGGRIVVLSYHSLEDRIVKRELAARTTSSAPPGLPIDIPGTGPTMRLISKGAQPPSEAEIAANPRAASAKLRAAEVLPTDTDHNDAPRTVQDRRSLGEDAS</sequence>
<dbReference type="EC" id="2.1.1.199" evidence="7"/>
<feature type="region of interest" description="Disordered" evidence="8">
    <location>
        <begin position="313"/>
        <end position="342"/>
    </location>
</feature>
<keyword evidence="4 7" id="KW-0489">Methyltransferase</keyword>
<comment type="catalytic activity">
    <reaction evidence="7">
        <text>cytidine(1402) in 16S rRNA + S-adenosyl-L-methionine = N(4)-methylcytidine(1402) in 16S rRNA + S-adenosyl-L-homocysteine + H(+)</text>
        <dbReference type="Rhea" id="RHEA:42928"/>
        <dbReference type="Rhea" id="RHEA-COMP:10286"/>
        <dbReference type="Rhea" id="RHEA-COMP:10287"/>
        <dbReference type="ChEBI" id="CHEBI:15378"/>
        <dbReference type="ChEBI" id="CHEBI:57856"/>
        <dbReference type="ChEBI" id="CHEBI:59789"/>
        <dbReference type="ChEBI" id="CHEBI:74506"/>
        <dbReference type="ChEBI" id="CHEBI:82748"/>
        <dbReference type="EC" id="2.1.1.199"/>
    </reaction>
</comment>